<comment type="caution">
    <text evidence="1">The sequence shown here is derived from an EMBL/GenBank/DDBJ whole genome shotgun (WGS) entry which is preliminary data.</text>
</comment>
<name>X0VGR5_9ZZZZ</name>
<evidence type="ECO:0000313" key="1">
    <source>
        <dbReference type="EMBL" id="GAG17479.1"/>
    </source>
</evidence>
<reference evidence="1" key="1">
    <citation type="journal article" date="2014" name="Front. Microbiol.">
        <title>High frequency of phylogenetically diverse reductive dehalogenase-homologous genes in deep subseafloor sedimentary metagenomes.</title>
        <authorList>
            <person name="Kawai M."/>
            <person name="Futagami T."/>
            <person name="Toyoda A."/>
            <person name="Takaki Y."/>
            <person name="Nishi S."/>
            <person name="Hori S."/>
            <person name="Arai W."/>
            <person name="Tsubouchi T."/>
            <person name="Morono Y."/>
            <person name="Uchiyama I."/>
            <person name="Ito T."/>
            <person name="Fujiyama A."/>
            <person name="Inagaki F."/>
            <person name="Takami H."/>
        </authorList>
    </citation>
    <scope>NUCLEOTIDE SEQUENCE</scope>
    <source>
        <strain evidence="1">Expedition CK06-06</strain>
    </source>
</reference>
<proteinExistence type="predicted"/>
<accession>X0VGR5</accession>
<protein>
    <submittedName>
        <fullName evidence="1">Uncharacterized protein</fullName>
    </submittedName>
</protein>
<dbReference type="EMBL" id="BARS01039311">
    <property type="protein sequence ID" value="GAG17479.1"/>
    <property type="molecule type" value="Genomic_DNA"/>
</dbReference>
<organism evidence="1">
    <name type="scientific">marine sediment metagenome</name>
    <dbReference type="NCBI Taxonomy" id="412755"/>
    <lineage>
        <taxon>unclassified sequences</taxon>
        <taxon>metagenomes</taxon>
        <taxon>ecological metagenomes</taxon>
    </lineage>
</organism>
<sequence>MHKLGNLDDTELYKAYRDVGYNDYNATKMVEWTIDYNATTEVDVDRDLTRAQLERGYRLGVLNSAQLDEALEAMGYDNDKRAYIVELLDEGQRIDEGQEWLTLIRAQTVSGLMTVDDARNRLSELGFESGSVEHYGNLFAAYKEQPSKIPAKTDVKTFVKAKEISPDQAYDYMRALGYADNDIEIYLRTWAGGEERYREWVEMMMSVWDEYETRKRLPGSTALIDRMVTGGYSPVRAS</sequence>
<gene>
    <name evidence="1" type="ORF">S01H1_60042</name>
</gene>
<dbReference type="AlphaFoldDB" id="X0VGR5"/>